<reference evidence="5 6" key="1">
    <citation type="journal article" date="2009" name="Stand. Genomic Sci.">
        <title>Complete genome sequence of Stackebrandtia nassauensis type strain (LLR-40K-21).</title>
        <authorList>
            <person name="Munk C."/>
            <person name="Lapidus A."/>
            <person name="Copeland A."/>
            <person name="Jando M."/>
            <person name="Mayilraj S."/>
            <person name="Glavina Del Rio T."/>
            <person name="Nolan M."/>
            <person name="Chen F."/>
            <person name="Lucas S."/>
            <person name="Tice H."/>
            <person name="Cheng J.F."/>
            <person name="Han C."/>
            <person name="Detter J.C."/>
            <person name="Bruce D."/>
            <person name="Goodwin L."/>
            <person name="Chain P."/>
            <person name="Pitluck S."/>
            <person name="Goker M."/>
            <person name="Ovchinikova G."/>
            <person name="Pati A."/>
            <person name="Ivanova N."/>
            <person name="Mavromatis K."/>
            <person name="Chen A."/>
            <person name="Palaniappan K."/>
            <person name="Land M."/>
            <person name="Hauser L."/>
            <person name="Chang Y.J."/>
            <person name="Jeffries C.D."/>
            <person name="Bristow J."/>
            <person name="Eisen J.A."/>
            <person name="Markowitz V."/>
            <person name="Hugenholtz P."/>
            <person name="Kyrpides N.C."/>
            <person name="Klenk H.P."/>
        </authorList>
    </citation>
    <scope>NUCLEOTIDE SEQUENCE [LARGE SCALE GENOMIC DNA]</scope>
    <source>
        <strain evidence="6">DSM 44728 / CIP 108903 / NRRL B-16338 / NBRC 102104 / LLR-40K-21</strain>
    </source>
</reference>
<evidence type="ECO:0000259" key="4">
    <source>
        <dbReference type="PROSITE" id="PS50977"/>
    </source>
</evidence>
<accession>D3PX91</accession>
<dbReference type="RefSeq" id="WP_013016925.1">
    <property type="nucleotide sequence ID" value="NC_013947.1"/>
</dbReference>
<evidence type="ECO:0000313" key="5">
    <source>
        <dbReference type="EMBL" id="ADD41354.1"/>
    </source>
</evidence>
<dbReference type="PANTHER" id="PTHR30055">
    <property type="entry name" value="HTH-TYPE TRANSCRIPTIONAL REGULATOR RUTR"/>
    <property type="match status" value="1"/>
</dbReference>
<dbReference type="eggNOG" id="COG1309">
    <property type="taxonomic scope" value="Bacteria"/>
</dbReference>
<dbReference type="InterPro" id="IPR009057">
    <property type="entry name" value="Homeodomain-like_sf"/>
</dbReference>
<dbReference type="PANTHER" id="PTHR30055:SF209">
    <property type="entry name" value="POSSIBLE TRANSCRIPTIONAL REGULATORY PROTEIN (PROBABLY TETR-FAMILY)"/>
    <property type="match status" value="1"/>
</dbReference>
<keyword evidence="6" id="KW-1185">Reference proteome</keyword>
<gene>
    <name evidence="5" type="ordered locus">Snas_1652</name>
</gene>
<dbReference type="GO" id="GO:0000976">
    <property type="term" value="F:transcription cis-regulatory region binding"/>
    <property type="evidence" value="ECO:0007669"/>
    <property type="project" value="TreeGrafter"/>
</dbReference>
<feature type="domain" description="HTH tetR-type" evidence="4">
    <location>
        <begin position="22"/>
        <end position="82"/>
    </location>
</feature>
<dbReference type="HOGENOM" id="CLU_069356_17_2_11"/>
<dbReference type="OrthoDB" id="4542210at2"/>
<proteinExistence type="predicted"/>
<dbReference type="GO" id="GO:0003700">
    <property type="term" value="F:DNA-binding transcription factor activity"/>
    <property type="evidence" value="ECO:0007669"/>
    <property type="project" value="TreeGrafter"/>
</dbReference>
<dbReference type="EMBL" id="CP001778">
    <property type="protein sequence ID" value="ADD41354.1"/>
    <property type="molecule type" value="Genomic_DNA"/>
</dbReference>
<protein>
    <submittedName>
        <fullName evidence="5">Transcriptional regulator, TetR family</fullName>
    </submittedName>
</protein>
<dbReference type="Pfam" id="PF00440">
    <property type="entry name" value="TetR_N"/>
    <property type="match status" value="1"/>
</dbReference>
<dbReference type="Gene3D" id="1.10.357.10">
    <property type="entry name" value="Tetracycline Repressor, domain 2"/>
    <property type="match status" value="1"/>
</dbReference>
<dbReference type="PROSITE" id="PS50977">
    <property type="entry name" value="HTH_TETR_2"/>
    <property type="match status" value="1"/>
</dbReference>
<dbReference type="Proteomes" id="UP000000844">
    <property type="component" value="Chromosome"/>
</dbReference>
<evidence type="ECO:0000256" key="1">
    <source>
        <dbReference type="ARBA" id="ARBA00023125"/>
    </source>
</evidence>
<dbReference type="InterPro" id="IPR050109">
    <property type="entry name" value="HTH-type_TetR-like_transc_reg"/>
</dbReference>
<dbReference type="InterPro" id="IPR001647">
    <property type="entry name" value="HTH_TetR"/>
</dbReference>
<evidence type="ECO:0000313" key="6">
    <source>
        <dbReference type="Proteomes" id="UP000000844"/>
    </source>
</evidence>
<dbReference type="SUPFAM" id="SSF46689">
    <property type="entry name" value="Homeodomain-like"/>
    <property type="match status" value="1"/>
</dbReference>
<evidence type="ECO:0000256" key="2">
    <source>
        <dbReference type="PROSITE-ProRule" id="PRU00335"/>
    </source>
</evidence>
<sequence>MRQRPELQVGAENPPRERADAARNRAKILAAAAELFAAADARGITMDEIAKAAGVGRGTLYRRYPDVASIAVALLDEHESRLQGELISGPPPLGPGAEPVERLAAFYAAMVELLERHGHLVLGAETGAARFATGAYGFWRAHVMSLAREAEVDDPEALTDTLLAPLAPDVYRHQRDQGLSVERIRTALRQLAGLLR</sequence>
<feature type="region of interest" description="Disordered" evidence="3">
    <location>
        <begin position="1"/>
        <end position="20"/>
    </location>
</feature>
<dbReference type="STRING" id="446470.Snas_1652"/>
<dbReference type="AlphaFoldDB" id="D3PX91"/>
<dbReference type="KEGG" id="sna:Snas_1652"/>
<name>D3PX91_STANL</name>
<keyword evidence="1 2" id="KW-0238">DNA-binding</keyword>
<organism evidence="5 6">
    <name type="scientific">Stackebrandtia nassauensis (strain DSM 44728 / CIP 108903 / NRRL B-16338 / NBRC 102104 / LLR-40K-21)</name>
    <dbReference type="NCBI Taxonomy" id="446470"/>
    <lineage>
        <taxon>Bacteria</taxon>
        <taxon>Bacillati</taxon>
        <taxon>Actinomycetota</taxon>
        <taxon>Actinomycetes</taxon>
        <taxon>Glycomycetales</taxon>
        <taxon>Glycomycetaceae</taxon>
        <taxon>Stackebrandtia</taxon>
    </lineage>
</organism>
<dbReference type="PRINTS" id="PR00455">
    <property type="entry name" value="HTHTETR"/>
</dbReference>
<evidence type="ECO:0000256" key="3">
    <source>
        <dbReference type="SAM" id="MobiDB-lite"/>
    </source>
</evidence>
<feature type="DNA-binding region" description="H-T-H motif" evidence="2">
    <location>
        <begin position="45"/>
        <end position="64"/>
    </location>
</feature>